<dbReference type="CDD" id="cd05271">
    <property type="entry name" value="NDUFA9_like_SDR_a"/>
    <property type="match status" value="1"/>
</dbReference>
<accession>A0A196SLT0</accession>
<dbReference type="GO" id="GO:0005739">
    <property type="term" value="C:mitochondrion"/>
    <property type="evidence" value="ECO:0007669"/>
    <property type="project" value="TreeGrafter"/>
</dbReference>
<comment type="caution">
    <text evidence="2">The sequence shown here is derived from an EMBL/GenBank/DDBJ whole genome shotgun (WGS) entry which is preliminary data.</text>
</comment>
<feature type="domain" description="NAD-dependent epimerase/dehydratase" evidence="1">
    <location>
        <begin position="47"/>
        <end position="254"/>
    </location>
</feature>
<dbReference type="GO" id="GO:0044877">
    <property type="term" value="F:protein-containing complex binding"/>
    <property type="evidence" value="ECO:0007669"/>
    <property type="project" value="TreeGrafter"/>
</dbReference>
<name>A0A196SLT0_BLAHN</name>
<dbReference type="Proteomes" id="UP000078348">
    <property type="component" value="Unassembled WGS sequence"/>
</dbReference>
<dbReference type="InterPro" id="IPR001509">
    <property type="entry name" value="Epimerase_deHydtase"/>
</dbReference>
<dbReference type="PANTHER" id="PTHR12126:SF11">
    <property type="entry name" value="NADH DEHYDROGENASE [UBIQUINONE] 1 ALPHA SUBCOMPLEX SUBUNIT 9, MITOCHONDRIAL"/>
    <property type="match status" value="1"/>
</dbReference>
<evidence type="ECO:0000259" key="1">
    <source>
        <dbReference type="Pfam" id="PF01370"/>
    </source>
</evidence>
<evidence type="ECO:0000313" key="3">
    <source>
        <dbReference type="EMBL" id="OAO18123.1"/>
    </source>
</evidence>
<keyword evidence="2" id="KW-0830">Ubiquinone</keyword>
<dbReference type="PANTHER" id="PTHR12126">
    <property type="entry name" value="NADH-UBIQUINONE OXIDOREDUCTASE 39 KDA SUBUNIT-RELATED"/>
    <property type="match status" value="1"/>
</dbReference>
<sequence length="367" mass="41561">MLARFANKPSVRVLARSITSDVFPGTLGLGGRMSQAPQKVTIFGASTGNLGRSVVYELASRGVTCMIPYRGEGDEVRHLKPSGDTGKVNPIPFHPRDEQSIRDCIGNSDIVLNFVGKYYETKNIYFKKNYTYQDVNIFFPERLARICNEMGVKHFLHVSALQQNLKHRSEWARTKAKGEQVVRDVKPETCIVRPADMFGEDDRMLQWIGRQFHIYPWLININGGAALKQPVWYGDVAAAIRKYCMTPEAFDGKTMELGGPEVMAWSQIVDWFRKTTVTKRVPPRTPTSIARLYAGLLELGPKPYISRSEVDLRVTDNIVDPHTPCVTFKDLGIEPHTIEDKGYSAVMRYRKGGHWAYDTDMTKVRVI</sequence>
<dbReference type="InterPro" id="IPR036291">
    <property type="entry name" value="NAD(P)-bd_dom_sf"/>
</dbReference>
<reference evidence="2 4" key="1">
    <citation type="submission" date="2016-05" db="EMBL/GenBank/DDBJ databases">
        <title>Nuclear genome of Blastocystis sp. subtype 1 NandII.</title>
        <authorList>
            <person name="Gentekaki E."/>
            <person name="Curtis B."/>
            <person name="Stairs C."/>
            <person name="Eme L."/>
            <person name="Herman E."/>
            <person name="Klimes V."/>
            <person name="Arias M.C."/>
            <person name="Elias M."/>
            <person name="Hilliou F."/>
            <person name="Klute M."/>
            <person name="Malik S.-B."/>
            <person name="Pightling A."/>
            <person name="Rachubinski R."/>
            <person name="Salas D."/>
            <person name="Schlacht A."/>
            <person name="Suga H."/>
            <person name="Archibald J."/>
            <person name="Ball S.G."/>
            <person name="Clark G."/>
            <person name="Dacks J."/>
            <person name="Van Der Giezen M."/>
            <person name="Tsaousis A."/>
            <person name="Roger A."/>
        </authorList>
    </citation>
    <scope>NUCLEOTIDE SEQUENCE [LARGE SCALE GENOMIC DNA]</scope>
    <source>
        <strain evidence="4">ATCC 50177 / NandII</strain>
        <strain evidence="2">NandII</strain>
    </source>
</reference>
<dbReference type="InterPro" id="IPR051207">
    <property type="entry name" value="ComplexI_NDUFA9_subunit"/>
</dbReference>
<gene>
    <name evidence="3" type="ORF">AV274_0158</name>
    <name evidence="2" type="ORF">AV274_0256</name>
</gene>
<protein>
    <submittedName>
        <fullName evidence="2">NADH dehydrogenase (Ubiquinone) 1 alpha subcomplex 9</fullName>
    </submittedName>
    <submittedName>
        <fullName evidence="3">NADH dehydrogenase I alpha subcomplex 9</fullName>
    </submittedName>
</protein>
<dbReference type="OrthoDB" id="275457at2759"/>
<dbReference type="EMBL" id="LXWW01000006">
    <property type="protein sequence ID" value="OAO18123.1"/>
    <property type="molecule type" value="Genomic_DNA"/>
</dbReference>
<dbReference type="STRING" id="478820.A0A196SLT0"/>
<dbReference type="Pfam" id="PF01370">
    <property type="entry name" value="Epimerase"/>
    <property type="match status" value="1"/>
</dbReference>
<dbReference type="EMBL" id="LXWW01000011">
    <property type="protein sequence ID" value="OAO18013.1"/>
    <property type="molecule type" value="Genomic_DNA"/>
</dbReference>
<organism evidence="2 4">
    <name type="scientific">Blastocystis sp. subtype 1 (strain ATCC 50177 / NandII)</name>
    <dbReference type="NCBI Taxonomy" id="478820"/>
    <lineage>
        <taxon>Eukaryota</taxon>
        <taxon>Sar</taxon>
        <taxon>Stramenopiles</taxon>
        <taxon>Bigyra</taxon>
        <taxon>Opalozoa</taxon>
        <taxon>Opalinata</taxon>
        <taxon>Blastocystidae</taxon>
        <taxon>Blastocystis</taxon>
    </lineage>
</organism>
<dbReference type="AlphaFoldDB" id="A0A196SLT0"/>
<keyword evidence="4" id="KW-1185">Reference proteome</keyword>
<dbReference type="Gene3D" id="3.40.50.720">
    <property type="entry name" value="NAD(P)-binding Rossmann-like Domain"/>
    <property type="match status" value="1"/>
</dbReference>
<dbReference type="SUPFAM" id="SSF51735">
    <property type="entry name" value="NAD(P)-binding Rossmann-fold domains"/>
    <property type="match status" value="1"/>
</dbReference>
<evidence type="ECO:0000313" key="4">
    <source>
        <dbReference type="Proteomes" id="UP000078348"/>
    </source>
</evidence>
<evidence type="ECO:0000313" key="2">
    <source>
        <dbReference type="EMBL" id="OAO18013.1"/>
    </source>
</evidence>
<proteinExistence type="predicted"/>